<dbReference type="Pfam" id="PF13560">
    <property type="entry name" value="HTH_31"/>
    <property type="match status" value="1"/>
</dbReference>
<reference evidence="2" key="1">
    <citation type="submission" date="2021-01" db="EMBL/GenBank/DDBJ databases">
        <title>Whole genome shotgun sequence of Cellulomonas chitinilytica NBRC 110799.</title>
        <authorList>
            <person name="Komaki H."/>
            <person name="Tamura T."/>
        </authorList>
    </citation>
    <scope>NUCLEOTIDE SEQUENCE</scope>
    <source>
        <strain evidence="2">NBRC 110799</strain>
    </source>
</reference>
<sequence length="281" mass="31271">MTNGTPQATASALQLGRFLAARRAEASPEAVGLPSRRRRRPGLRREEVAMLAGVGASWYQWIEQGRARNVSREVLESISRTLQLDRVQHRYMLNLAGLSEADSSLPSYDHPLMETVALGYMPQPAYVVDRCWNVVCANDAAVEVFGPRLDGGNYLRLLFTDRSVQDRYVDWRSEAANTLARFQAQAAGYIEAPDVRDLIRELREQCVDFAEMWDTQNVSRTCSALAMRSDPTEIHLFEQVTLQFTCVGGFSLVLLIPSATSSDQPSLALEADPLRTASATM</sequence>
<dbReference type="Gene3D" id="3.30.450.180">
    <property type="match status" value="1"/>
</dbReference>
<dbReference type="InterPro" id="IPR001387">
    <property type="entry name" value="Cro/C1-type_HTH"/>
</dbReference>
<dbReference type="PANTHER" id="PTHR35010">
    <property type="entry name" value="BLL4672 PROTEIN-RELATED"/>
    <property type="match status" value="1"/>
</dbReference>
<comment type="caution">
    <text evidence="2">The sequence shown here is derived from an EMBL/GenBank/DDBJ whole genome shotgun (WGS) entry which is preliminary data.</text>
</comment>
<gene>
    <name evidence="2" type="primary">mmyB</name>
    <name evidence="2" type="ORF">Cch01nite_24170</name>
</gene>
<dbReference type="SMART" id="SM00530">
    <property type="entry name" value="HTH_XRE"/>
    <property type="match status" value="1"/>
</dbReference>
<dbReference type="CDD" id="cd00093">
    <property type="entry name" value="HTH_XRE"/>
    <property type="match status" value="1"/>
</dbReference>
<dbReference type="EMBL" id="BONK01000008">
    <property type="protein sequence ID" value="GIG21693.1"/>
    <property type="molecule type" value="Genomic_DNA"/>
</dbReference>
<dbReference type="AlphaFoldDB" id="A0A919P1R3"/>
<dbReference type="SUPFAM" id="SSF47413">
    <property type="entry name" value="lambda repressor-like DNA-binding domains"/>
    <property type="match status" value="1"/>
</dbReference>
<keyword evidence="3" id="KW-1185">Reference proteome</keyword>
<dbReference type="Proteomes" id="UP000632740">
    <property type="component" value="Unassembled WGS sequence"/>
</dbReference>
<evidence type="ECO:0000313" key="3">
    <source>
        <dbReference type="Proteomes" id="UP000632740"/>
    </source>
</evidence>
<protein>
    <submittedName>
        <fullName evidence="2">Transcriptional regulator</fullName>
    </submittedName>
</protein>
<dbReference type="InterPro" id="IPR041413">
    <property type="entry name" value="MLTR_LBD"/>
</dbReference>
<evidence type="ECO:0000313" key="2">
    <source>
        <dbReference type="EMBL" id="GIG21693.1"/>
    </source>
</evidence>
<dbReference type="PANTHER" id="PTHR35010:SF3">
    <property type="entry name" value="BLL4873 PROTEIN"/>
    <property type="match status" value="1"/>
</dbReference>
<dbReference type="InterPro" id="IPR010982">
    <property type="entry name" value="Lambda_DNA-bd_dom_sf"/>
</dbReference>
<dbReference type="Gene3D" id="1.10.260.40">
    <property type="entry name" value="lambda repressor-like DNA-binding domains"/>
    <property type="match status" value="1"/>
</dbReference>
<evidence type="ECO:0000259" key="1">
    <source>
        <dbReference type="SMART" id="SM00530"/>
    </source>
</evidence>
<dbReference type="RefSeq" id="WP_203754461.1">
    <property type="nucleotide sequence ID" value="NZ_BONK01000008.1"/>
</dbReference>
<dbReference type="Pfam" id="PF17765">
    <property type="entry name" value="MLTR_LBD"/>
    <property type="match status" value="1"/>
</dbReference>
<proteinExistence type="predicted"/>
<name>A0A919P1R3_9CELL</name>
<organism evidence="2 3">
    <name type="scientific">Cellulomonas chitinilytica</name>
    <dbReference type="NCBI Taxonomy" id="398759"/>
    <lineage>
        <taxon>Bacteria</taxon>
        <taxon>Bacillati</taxon>
        <taxon>Actinomycetota</taxon>
        <taxon>Actinomycetes</taxon>
        <taxon>Micrococcales</taxon>
        <taxon>Cellulomonadaceae</taxon>
        <taxon>Cellulomonas</taxon>
    </lineage>
</organism>
<feature type="domain" description="HTH cro/C1-type" evidence="1">
    <location>
        <begin position="18"/>
        <end position="89"/>
    </location>
</feature>
<dbReference type="GO" id="GO:0003677">
    <property type="term" value="F:DNA binding"/>
    <property type="evidence" value="ECO:0007669"/>
    <property type="project" value="InterPro"/>
</dbReference>
<accession>A0A919P1R3</accession>